<dbReference type="AlphaFoldDB" id="A0A174PSW7"/>
<protein>
    <submittedName>
        <fullName evidence="1">Uncharacterized protein</fullName>
    </submittedName>
</protein>
<evidence type="ECO:0000313" key="2">
    <source>
        <dbReference type="EMBL" id="SQB14430.1"/>
    </source>
</evidence>
<dbReference type="Proteomes" id="UP000251853">
    <property type="component" value="Unassembled WGS sequence"/>
</dbReference>
<evidence type="ECO:0000313" key="4">
    <source>
        <dbReference type="Proteomes" id="UP000251853"/>
    </source>
</evidence>
<reference evidence="1 3" key="1">
    <citation type="submission" date="2015-09" db="EMBL/GenBank/DDBJ databases">
        <authorList>
            <consortium name="Pathogen Informatics"/>
        </authorList>
    </citation>
    <scope>NUCLEOTIDE SEQUENCE [LARGE SCALE GENOMIC DNA]</scope>
    <source>
        <strain evidence="1 3">2789STDY5834865</strain>
    </source>
</reference>
<keyword evidence="4" id="KW-1185">Reference proteome</keyword>
<sequence length="50" mass="5460">MISIVNGLISEKKILDDTRSELPYEQLSRVVACLEAGSGKGPDFISCCSW</sequence>
<evidence type="ECO:0000313" key="3">
    <source>
        <dbReference type="Proteomes" id="UP000095512"/>
    </source>
</evidence>
<dbReference type="EMBL" id="CZAB01000042">
    <property type="protein sequence ID" value="CUP62726.1"/>
    <property type="molecule type" value="Genomic_DNA"/>
</dbReference>
<dbReference type="EMBL" id="UAVW01000015">
    <property type="protein sequence ID" value="SQB14430.1"/>
    <property type="molecule type" value="Genomic_DNA"/>
</dbReference>
<reference evidence="2 4" key="2">
    <citation type="submission" date="2018-06" db="EMBL/GenBank/DDBJ databases">
        <authorList>
            <consortium name="Pathogen Informatics"/>
            <person name="Doyle S."/>
        </authorList>
    </citation>
    <scope>NUCLEOTIDE SEQUENCE [LARGE SCALE GENOMIC DNA]</scope>
    <source>
        <strain evidence="2 4">NCTC11224</strain>
    </source>
</reference>
<accession>A0A174PSW7</accession>
<gene>
    <name evidence="1" type="ORF">ERS852480_03726</name>
    <name evidence="2" type="ORF">NCTC11224_03476</name>
</gene>
<dbReference type="Proteomes" id="UP000095512">
    <property type="component" value="Unassembled WGS sequence"/>
</dbReference>
<proteinExistence type="predicted"/>
<evidence type="ECO:0000313" key="1">
    <source>
        <dbReference type="EMBL" id="CUP62726.1"/>
    </source>
</evidence>
<name>A0A174PSW7_9FIRM</name>
<organism evidence="1 3">
    <name type="scientific">Enterocloster clostridioformis</name>
    <dbReference type="NCBI Taxonomy" id="1531"/>
    <lineage>
        <taxon>Bacteria</taxon>
        <taxon>Bacillati</taxon>
        <taxon>Bacillota</taxon>
        <taxon>Clostridia</taxon>
        <taxon>Lachnospirales</taxon>
        <taxon>Lachnospiraceae</taxon>
        <taxon>Enterocloster</taxon>
    </lineage>
</organism>